<feature type="non-terminal residue" evidence="1">
    <location>
        <position position="1"/>
    </location>
</feature>
<evidence type="ECO:0000313" key="2">
    <source>
        <dbReference type="Proteomes" id="UP001175228"/>
    </source>
</evidence>
<dbReference type="Proteomes" id="UP001175228">
    <property type="component" value="Unassembled WGS sequence"/>
</dbReference>
<evidence type="ECO:0000313" key="1">
    <source>
        <dbReference type="EMBL" id="KAK0493952.1"/>
    </source>
</evidence>
<sequence>TSMETKYYYAGLPSSPVLVARTSTTPWAMPMCLEAYHKPKQLYPVFKHKLNPLWDGDLVHRVHACLDELDVNWTSTDAVRIGEAREPTSASIILWICVVPLSLSREDGCTAAFRCREVLREFCITD</sequence>
<keyword evidence="2" id="KW-1185">Reference proteome</keyword>
<dbReference type="AlphaFoldDB" id="A0AA39Q0F1"/>
<feature type="non-terminal residue" evidence="1">
    <location>
        <position position="126"/>
    </location>
</feature>
<proteinExistence type="predicted"/>
<organism evidence="1 2">
    <name type="scientific">Armillaria luteobubalina</name>
    <dbReference type="NCBI Taxonomy" id="153913"/>
    <lineage>
        <taxon>Eukaryota</taxon>
        <taxon>Fungi</taxon>
        <taxon>Dikarya</taxon>
        <taxon>Basidiomycota</taxon>
        <taxon>Agaricomycotina</taxon>
        <taxon>Agaricomycetes</taxon>
        <taxon>Agaricomycetidae</taxon>
        <taxon>Agaricales</taxon>
        <taxon>Marasmiineae</taxon>
        <taxon>Physalacriaceae</taxon>
        <taxon>Armillaria</taxon>
    </lineage>
</organism>
<gene>
    <name evidence="1" type="ORF">EDD18DRAFT_1021398</name>
</gene>
<reference evidence="1" key="1">
    <citation type="submission" date="2023-06" db="EMBL/GenBank/DDBJ databases">
        <authorList>
            <consortium name="Lawrence Berkeley National Laboratory"/>
            <person name="Ahrendt S."/>
            <person name="Sahu N."/>
            <person name="Indic B."/>
            <person name="Wong-Bajracharya J."/>
            <person name="Merenyi Z."/>
            <person name="Ke H.-M."/>
            <person name="Monk M."/>
            <person name="Kocsube S."/>
            <person name="Drula E."/>
            <person name="Lipzen A."/>
            <person name="Balint B."/>
            <person name="Henrissat B."/>
            <person name="Andreopoulos B."/>
            <person name="Martin F.M."/>
            <person name="Harder C.B."/>
            <person name="Rigling D."/>
            <person name="Ford K.L."/>
            <person name="Foster G.D."/>
            <person name="Pangilinan J."/>
            <person name="Papanicolaou A."/>
            <person name="Barry K."/>
            <person name="LaButti K."/>
            <person name="Viragh M."/>
            <person name="Koriabine M."/>
            <person name="Yan M."/>
            <person name="Riley R."/>
            <person name="Champramary S."/>
            <person name="Plett K.L."/>
            <person name="Tsai I.J."/>
            <person name="Slot J."/>
            <person name="Sipos G."/>
            <person name="Plett J."/>
            <person name="Nagy L.G."/>
            <person name="Grigoriev I.V."/>
        </authorList>
    </citation>
    <scope>NUCLEOTIDE SEQUENCE</scope>
    <source>
        <strain evidence="1">HWK02</strain>
    </source>
</reference>
<dbReference type="EMBL" id="JAUEPU010000022">
    <property type="protein sequence ID" value="KAK0493952.1"/>
    <property type="molecule type" value="Genomic_DNA"/>
</dbReference>
<comment type="caution">
    <text evidence="1">The sequence shown here is derived from an EMBL/GenBank/DDBJ whole genome shotgun (WGS) entry which is preliminary data.</text>
</comment>
<name>A0AA39Q0F1_9AGAR</name>
<accession>A0AA39Q0F1</accession>
<protein>
    <submittedName>
        <fullName evidence="1">Uncharacterized protein</fullName>
    </submittedName>
</protein>